<keyword evidence="3" id="KW-1185">Reference proteome</keyword>
<feature type="chain" id="PRO_5035435257" evidence="1">
    <location>
        <begin position="19"/>
        <end position="263"/>
    </location>
</feature>
<protein>
    <submittedName>
        <fullName evidence="2">Uncharacterized protein</fullName>
    </submittedName>
</protein>
<sequence>MRSQSITLIAALFGAVTAVPCYELGWGGDGLTAALGPLANGIDPFGPQTGDRRWDVVEANDCWVRWQPIRQGQTAKDARVTKTVFEATEGEVRSTMNSYSNAGGNNIQLWLPMRTRSLQYSHMLPAHVEDLDTMDPQMSISDYSRVVVSIILPSAKDKLRKVRASRTGDKKEDESVDRAEEVGIVGLAGTIDRGDWAYTSGTELRLAMFNILYEQRVAYRSNRAWDKEAFAWTLAEKANGDCVVIDFRNFREFVIRLPPAGVR</sequence>
<dbReference type="EMBL" id="JAGPXF010000003">
    <property type="protein sequence ID" value="KAH7251475.1"/>
    <property type="molecule type" value="Genomic_DNA"/>
</dbReference>
<evidence type="ECO:0000313" key="2">
    <source>
        <dbReference type="EMBL" id="KAH7251475.1"/>
    </source>
</evidence>
<keyword evidence="1" id="KW-0732">Signal</keyword>
<reference evidence="2" key="1">
    <citation type="journal article" date="2021" name="Nat. Commun.">
        <title>Genetic determinants of endophytism in the Arabidopsis root mycobiome.</title>
        <authorList>
            <person name="Mesny F."/>
            <person name="Miyauchi S."/>
            <person name="Thiergart T."/>
            <person name="Pickel B."/>
            <person name="Atanasova L."/>
            <person name="Karlsson M."/>
            <person name="Huettel B."/>
            <person name="Barry K.W."/>
            <person name="Haridas S."/>
            <person name="Chen C."/>
            <person name="Bauer D."/>
            <person name="Andreopoulos W."/>
            <person name="Pangilinan J."/>
            <person name="LaButti K."/>
            <person name="Riley R."/>
            <person name="Lipzen A."/>
            <person name="Clum A."/>
            <person name="Drula E."/>
            <person name="Henrissat B."/>
            <person name="Kohler A."/>
            <person name="Grigoriev I.V."/>
            <person name="Martin F.M."/>
            <person name="Hacquard S."/>
        </authorList>
    </citation>
    <scope>NUCLEOTIDE SEQUENCE</scope>
    <source>
        <strain evidence="2">MPI-SDFR-AT-0068</strain>
    </source>
</reference>
<dbReference type="OrthoDB" id="5429831at2759"/>
<feature type="signal peptide" evidence="1">
    <location>
        <begin position="1"/>
        <end position="18"/>
    </location>
</feature>
<organism evidence="2 3">
    <name type="scientific">Fusarium tricinctum</name>
    <dbReference type="NCBI Taxonomy" id="61284"/>
    <lineage>
        <taxon>Eukaryota</taxon>
        <taxon>Fungi</taxon>
        <taxon>Dikarya</taxon>
        <taxon>Ascomycota</taxon>
        <taxon>Pezizomycotina</taxon>
        <taxon>Sordariomycetes</taxon>
        <taxon>Hypocreomycetidae</taxon>
        <taxon>Hypocreales</taxon>
        <taxon>Nectriaceae</taxon>
        <taxon>Fusarium</taxon>
        <taxon>Fusarium tricinctum species complex</taxon>
    </lineage>
</organism>
<gene>
    <name evidence="2" type="ORF">BKA59DRAFT_452722</name>
</gene>
<accession>A0A8K0WCY4</accession>
<dbReference type="AlphaFoldDB" id="A0A8K0WCY4"/>
<name>A0A8K0WCY4_9HYPO</name>
<evidence type="ECO:0000256" key="1">
    <source>
        <dbReference type="SAM" id="SignalP"/>
    </source>
</evidence>
<evidence type="ECO:0000313" key="3">
    <source>
        <dbReference type="Proteomes" id="UP000813427"/>
    </source>
</evidence>
<dbReference type="Proteomes" id="UP000813427">
    <property type="component" value="Unassembled WGS sequence"/>
</dbReference>
<comment type="caution">
    <text evidence="2">The sequence shown here is derived from an EMBL/GenBank/DDBJ whole genome shotgun (WGS) entry which is preliminary data.</text>
</comment>
<proteinExistence type="predicted"/>